<protein>
    <submittedName>
        <fullName evidence="2">DUF2924 domain-containing protein</fullName>
    </submittedName>
</protein>
<feature type="compositionally biased region" description="Basic and acidic residues" evidence="1">
    <location>
        <begin position="19"/>
        <end position="28"/>
    </location>
</feature>
<dbReference type="EMBL" id="JAGQHS010000218">
    <property type="protein sequence ID" value="MCA9758832.1"/>
    <property type="molecule type" value="Genomic_DNA"/>
</dbReference>
<feature type="region of interest" description="Disordered" evidence="1">
    <location>
        <begin position="1"/>
        <end position="56"/>
    </location>
</feature>
<evidence type="ECO:0000256" key="1">
    <source>
        <dbReference type="SAM" id="MobiDB-lite"/>
    </source>
</evidence>
<reference evidence="2" key="1">
    <citation type="submission" date="2020-04" db="EMBL/GenBank/DDBJ databases">
        <authorList>
            <person name="Zhang T."/>
        </authorList>
    </citation>
    <scope>NUCLEOTIDE SEQUENCE</scope>
    <source>
        <strain evidence="2">HKST-UBA02</strain>
    </source>
</reference>
<organism evidence="2 3">
    <name type="scientific">Eiseniibacteriota bacterium</name>
    <dbReference type="NCBI Taxonomy" id="2212470"/>
    <lineage>
        <taxon>Bacteria</taxon>
        <taxon>Candidatus Eiseniibacteriota</taxon>
    </lineage>
</organism>
<dbReference type="Proteomes" id="UP000739538">
    <property type="component" value="Unassembled WGS sequence"/>
</dbReference>
<comment type="caution">
    <text evidence="2">The sequence shown here is derived from an EMBL/GenBank/DDBJ whole genome shotgun (WGS) entry which is preliminary data.</text>
</comment>
<dbReference type="AlphaFoldDB" id="A0A956NHF1"/>
<gene>
    <name evidence="2" type="ORF">KDA27_23765</name>
</gene>
<accession>A0A956NHF1</accession>
<dbReference type="InterPro" id="IPR021322">
    <property type="entry name" value="DUF2924"/>
</dbReference>
<evidence type="ECO:0000313" key="2">
    <source>
        <dbReference type="EMBL" id="MCA9758832.1"/>
    </source>
</evidence>
<name>A0A956NHF1_UNCEI</name>
<evidence type="ECO:0000313" key="3">
    <source>
        <dbReference type="Proteomes" id="UP000739538"/>
    </source>
</evidence>
<feature type="compositionally biased region" description="Pro residues" evidence="1">
    <location>
        <begin position="1"/>
        <end position="13"/>
    </location>
</feature>
<proteinExistence type="predicted"/>
<reference evidence="2" key="2">
    <citation type="journal article" date="2021" name="Microbiome">
        <title>Successional dynamics and alternative stable states in a saline activated sludge microbial community over 9 years.</title>
        <authorList>
            <person name="Wang Y."/>
            <person name="Ye J."/>
            <person name="Ju F."/>
            <person name="Liu L."/>
            <person name="Boyd J.A."/>
            <person name="Deng Y."/>
            <person name="Parks D.H."/>
            <person name="Jiang X."/>
            <person name="Yin X."/>
            <person name="Woodcroft B.J."/>
            <person name="Tyson G.W."/>
            <person name="Hugenholtz P."/>
            <person name="Polz M.F."/>
            <person name="Zhang T."/>
        </authorList>
    </citation>
    <scope>NUCLEOTIDE SEQUENCE</scope>
    <source>
        <strain evidence="2">HKST-UBA02</strain>
    </source>
</reference>
<dbReference type="Pfam" id="PF11149">
    <property type="entry name" value="DUF2924"/>
    <property type="match status" value="1"/>
</dbReference>
<sequence length="117" mass="12677">MPAPSEPALPPPRGGLSHPGERPWRTRPSDSPPSRSFAADLKAGKPPTPPPRIKSGTRLLREWQGTVHEVIVLDEGVHYRGKAWPSLSAVAREITGARWSGPRFFGLKTGGESRGRA</sequence>